<accession>A0A0K0ECZ3</accession>
<reference evidence="6" key="1">
    <citation type="submission" date="2015-08" db="UniProtKB">
        <authorList>
            <consortium name="WormBaseParasite"/>
        </authorList>
    </citation>
    <scope>IDENTIFICATION</scope>
</reference>
<dbReference type="GO" id="GO:0000172">
    <property type="term" value="C:ribonuclease MRP complex"/>
    <property type="evidence" value="ECO:0007669"/>
    <property type="project" value="InterPro"/>
</dbReference>
<feature type="domain" description="DNA/RNA-binding protein Alba-like" evidence="4">
    <location>
        <begin position="23"/>
        <end position="61"/>
    </location>
</feature>
<keyword evidence="5" id="KW-1185">Reference proteome</keyword>
<sequence>MDIDNYDVYRRETPKVSIPEGKIIYINGKSNLMYLIDRCMKALERTSDSVTFFALGAQINKGCLVLGELQQRYGFTLDFDIFTKTETMIDDLIPYVDDEDIKTRERFKSAMIFRVYRKENFLNK</sequence>
<dbReference type="GO" id="GO:0003676">
    <property type="term" value="F:nucleic acid binding"/>
    <property type="evidence" value="ECO:0007669"/>
    <property type="project" value="InterPro"/>
</dbReference>
<evidence type="ECO:0000256" key="3">
    <source>
        <dbReference type="ARBA" id="ARBA00023242"/>
    </source>
</evidence>
<evidence type="ECO:0000259" key="4">
    <source>
        <dbReference type="Pfam" id="PF01918"/>
    </source>
</evidence>
<dbReference type="InterPro" id="IPR002775">
    <property type="entry name" value="DNA/RNA-bd_Alba-like"/>
</dbReference>
<proteinExistence type="predicted"/>
<dbReference type="InterPro" id="IPR036882">
    <property type="entry name" value="Alba-like_dom_sf"/>
</dbReference>
<organism evidence="6">
    <name type="scientific">Strongyloides stercoralis</name>
    <name type="common">Threadworm</name>
    <dbReference type="NCBI Taxonomy" id="6248"/>
    <lineage>
        <taxon>Eukaryota</taxon>
        <taxon>Metazoa</taxon>
        <taxon>Ecdysozoa</taxon>
        <taxon>Nematoda</taxon>
        <taxon>Chromadorea</taxon>
        <taxon>Rhabditida</taxon>
        <taxon>Tylenchina</taxon>
        <taxon>Panagrolaimomorpha</taxon>
        <taxon>Strongyloidoidea</taxon>
        <taxon>Strongyloididae</taxon>
        <taxon>Strongyloides</taxon>
    </lineage>
</organism>
<dbReference type="PANTHER" id="PTHR15314:SF1">
    <property type="entry name" value="RIBONUCLEASE P PROTEIN SUBUNIT P20"/>
    <property type="match status" value="1"/>
</dbReference>
<dbReference type="GO" id="GO:0005655">
    <property type="term" value="C:nucleolar ribonuclease P complex"/>
    <property type="evidence" value="ECO:0007669"/>
    <property type="project" value="InterPro"/>
</dbReference>
<dbReference type="STRING" id="6248.A0A0K0ECZ3"/>
<evidence type="ECO:0000313" key="7">
    <source>
        <dbReference type="WBParaSite" id="TCONS_00006815.p1"/>
    </source>
</evidence>
<name>A0A0K0ECZ3_STRER</name>
<evidence type="ECO:0000256" key="1">
    <source>
        <dbReference type="ARBA" id="ARBA00004604"/>
    </source>
</evidence>
<dbReference type="Pfam" id="PF01918">
    <property type="entry name" value="Alba"/>
    <property type="match status" value="1"/>
</dbReference>
<comment type="subcellular location">
    <subcellularLocation>
        <location evidence="1">Nucleus</location>
        <location evidence="1">Nucleolus</location>
    </subcellularLocation>
</comment>
<dbReference type="AlphaFoldDB" id="A0A0K0ECZ3"/>
<dbReference type="GO" id="GO:0001682">
    <property type="term" value="P:tRNA 5'-leader removal"/>
    <property type="evidence" value="ECO:0007669"/>
    <property type="project" value="InterPro"/>
</dbReference>
<dbReference type="Gene3D" id="3.30.110.20">
    <property type="entry name" value="Alba-like domain"/>
    <property type="match status" value="1"/>
</dbReference>
<keyword evidence="3" id="KW-0539">Nucleus</keyword>
<dbReference type="Proteomes" id="UP000035681">
    <property type="component" value="Unplaced"/>
</dbReference>
<evidence type="ECO:0000313" key="6">
    <source>
        <dbReference type="WBParaSite" id="SSTP_0000735800.1"/>
    </source>
</evidence>
<dbReference type="WBParaSite" id="TCONS_00006815.p1">
    <property type="protein sequence ID" value="TCONS_00006815.p1"/>
    <property type="gene ID" value="XLOC_004920"/>
</dbReference>
<protein>
    <submittedName>
        <fullName evidence="6 7">Alba domain-containing protein</fullName>
    </submittedName>
</protein>
<evidence type="ECO:0000313" key="5">
    <source>
        <dbReference type="Proteomes" id="UP000035681"/>
    </source>
</evidence>
<dbReference type="InterPro" id="IPR014612">
    <property type="entry name" value="Pop7/Rpp20"/>
</dbReference>
<dbReference type="WBParaSite" id="SSTP_0000735800.1">
    <property type="protein sequence ID" value="SSTP_0000735800.1"/>
    <property type="gene ID" value="SSTP_0000735800"/>
</dbReference>
<dbReference type="SUPFAM" id="SSF82704">
    <property type="entry name" value="AlbA-like"/>
    <property type="match status" value="1"/>
</dbReference>
<dbReference type="PANTHER" id="PTHR15314">
    <property type="entry name" value="RIBONUCLEASE P PROTEIN SUBUNIT P20"/>
    <property type="match status" value="1"/>
</dbReference>
<evidence type="ECO:0000256" key="2">
    <source>
        <dbReference type="ARBA" id="ARBA00022694"/>
    </source>
</evidence>
<keyword evidence="2" id="KW-0819">tRNA processing</keyword>